<keyword evidence="3" id="KW-1185">Reference proteome</keyword>
<evidence type="ECO:0000313" key="3">
    <source>
        <dbReference type="Proteomes" id="UP001596395"/>
    </source>
</evidence>
<comment type="caution">
    <text evidence="2">The sequence shown here is derived from an EMBL/GenBank/DDBJ whole genome shotgun (WGS) entry which is preliminary data.</text>
</comment>
<dbReference type="AlphaFoldDB" id="A0ABD5VF90"/>
<feature type="region of interest" description="Disordered" evidence="1">
    <location>
        <begin position="160"/>
        <end position="179"/>
    </location>
</feature>
<organism evidence="2 3">
    <name type="scientific">Halorubellus litoreus</name>
    <dbReference type="NCBI Taxonomy" id="755308"/>
    <lineage>
        <taxon>Archaea</taxon>
        <taxon>Methanobacteriati</taxon>
        <taxon>Methanobacteriota</taxon>
        <taxon>Stenosarchaea group</taxon>
        <taxon>Halobacteria</taxon>
        <taxon>Halobacteriales</taxon>
        <taxon>Halorubellaceae</taxon>
        <taxon>Halorubellus</taxon>
    </lineage>
</organism>
<reference evidence="2 3" key="1">
    <citation type="journal article" date="2019" name="Int. J. Syst. Evol. Microbiol.">
        <title>The Global Catalogue of Microorganisms (GCM) 10K type strain sequencing project: providing services to taxonomists for standard genome sequencing and annotation.</title>
        <authorList>
            <consortium name="The Broad Institute Genomics Platform"/>
            <consortium name="The Broad Institute Genome Sequencing Center for Infectious Disease"/>
            <person name="Wu L."/>
            <person name="Ma J."/>
        </authorList>
    </citation>
    <scope>NUCLEOTIDE SEQUENCE [LARGE SCALE GENOMIC DNA]</scope>
    <source>
        <strain evidence="2 3">GX26</strain>
    </source>
</reference>
<dbReference type="Proteomes" id="UP001596395">
    <property type="component" value="Unassembled WGS sequence"/>
</dbReference>
<accession>A0ABD5VF90</accession>
<feature type="compositionally biased region" description="Low complexity" evidence="1">
    <location>
        <begin position="31"/>
        <end position="50"/>
    </location>
</feature>
<evidence type="ECO:0000313" key="2">
    <source>
        <dbReference type="EMBL" id="MFC6954094.1"/>
    </source>
</evidence>
<gene>
    <name evidence="2" type="ORF">ACFQGB_14595</name>
</gene>
<sequence length="179" mass="18733">MRRRALLRATTATTALGSLAGCLDSLGGDGTEPTTNDTDTTTNDTDTTTSDTERTTTQPELTVESKAIETTSTACGAKNTGSIEFTDSGATVTGAVQASTPCHDAQFVAERVLGGVLEVTIGTTPTDADSCQSCIGHVEYTATIQTNRDPHSLVVAHEYTPEDSDEPVTEVVTDKTRDD</sequence>
<dbReference type="PROSITE" id="PS51257">
    <property type="entry name" value="PROKAR_LIPOPROTEIN"/>
    <property type="match status" value="1"/>
</dbReference>
<feature type="region of interest" description="Disordered" evidence="1">
    <location>
        <begin position="26"/>
        <end position="58"/>
    </location>
</feature>
<dbReference type="EMBL" id="JBHSXN010000002">
    <property type="protein sequence ID" value="MFC6954094.1"/>
    <property type="molecule type" value="Genomic_DNA"/>
</dbReference>
<evidence type="ECO:0000256" key="1">
    <source>
        <dbReference type="SAM" id="MobiDB-lite"/>
    </source>
</evidence>
<dbReference type="RefSeq" id="WP_336351036.1">
    <property type="nucleotide sequence ID" value="NZ_JAZAQL010000002.1"/>
</dbReference>
<protein>
    <submittedName>
        <fullName evidence="2">Uncharacterized protein</fullName>
    </submittedName>
</protein>
<name>A0ABD5VF90_9EURY</name>
<proteinExistence type="predicted"/>